<evidence type="ECO:0000313" key="1">
    <source>
        <dbReference type="EMBL" id="VAW84963.1"/>
    </source>
</evidence>
<accession>A0A3B0Z9U3</accession>
<dbReference type="EMBL" id="UOFO01000056">
    <property type="protein sequence ID" value="VAW84963.1"/>
    <property type="molecule type" value="Genomic_DNA"/>
</dbReference>
<feature type="non-terminal residue" evidence="1">
    <location>
        <position position="1"/>
    </location>
</feature>
<dbReference type="AlphaFoldDB" id="A0A3B0Z9U3"/>
<organism evidence="1">
    <name type="scientific">hydrothermal vent metagenome</name>
    <dbReference type="NCBI Taxonomy" id="652676"/>
    <lineage>
        <taxon>unclassified sequences</taxon>
        <taxon>metagenomes</taxon>
        <taxon>ecological metagenomes</taxon>
    </lineage>
</organism>
<reference evidence="1" key="1">
    <citation type="submission" date="2018-06" db="EMBL/GenBank/DDBJ databases">
        <authorList>
            <person name="Zhirakovskaya E."/>
        </authorList>
    </citation>
    <scope>NUCLEOTIDE SEQUENCE</scope>
</reference>
<gene>
    <name evidence="1" type="ORF">MNBD_GAMMA16-343</name>
</gene>
<sequence length="37" mass="4195">DKVTAKTCGKIIAKVKKIEDKFWQEDLMSEALELGLD</sequence>
<protein>
    <submittedName>
        <fullName evidence="1">Uncharacterized protein</fullName>
    </submittedName>
</protein>
<proteinExistence type="predicted"/>
<name>A0A3B0Z9U3_9ZZZZ</name>